<dbReference type="Proteomes" id="UP001188597">
    <property type="component" value="Unassembled WGS sequence"/>
</dbReference>
<feature type="region of interest" description="Disordered" evidence="4">
    <location>
        <begin position="45"/>
        <end position="73"/>
    </location>
</feature>
<keyword evidence="7" id="KW-1185">Reference proteome</keyword>
<keyword evidence="1" id="KW-0479">Metal-binding</keyword>
<evidence type="ECO:0000313" key="7">
    <source>
        <dbReference type="Proteomes" id="UP001188597"/>
    </source>
</evidence>
<feature type="non-terminal residue" evidence="6">
    <location>
        <position position="135"/>
    </location>
</feature>
<feature type="domain" description="BED-type" evidence="5">
    <location>
        <begin position="72"/>
        <end position="112"/>
    </location>
</feature>
<dbReference type="SUPFAM" id="SSF57667">
    <property type="entry name" value="beta-beta-alpha zinc fingers"/>
    <property type="match status" value="1"/>
</dbReference>
<evidence type="ECO:0000313" key="6">
    <source>
        <dbReference type="EMBL" id="KAK2996113.1"/>
    </source>
</evidence>
<dbReference type="Pfam" id="PF02892">
    <property type="entry name" value="zf-BED"/>
    <property type="match status" value="1"/>
</dbReference>
<organism evidence="6 7">
    <name type="scientific">Escallonia herrerae</name>
    <dbReference type="NCBI Taxonomy" id="1293975"/>
    <lineage>
        <taxon>Eukaryota</taxon>
        <taxon>Viridiplantae</taxon>
        <taxon>Streptophyta</taxon>
        <taxon>Embryophyta</taxon>
        <taxon>Tracheophyta</taxon>
        <taxon>Spermatophyta</taxon>
        <taxon>Magnoliopsida</taxon>
        <taxon>eudicotyledons</taxon>
        <taxon>Gunneridae</taxon>
        <taxon>Pentapetalae</taxon>
        <taxon>asterids</taxon>
        <taxon>campanulids</taxon>
        <taxon>Escalloniales</taxon>
        <taxon>Escalloniaceae</taxon>
        <taxon>Escallonia</taxon>
    </lineage>
</organism>
<comment type="caution">
    <text evidence="6">The sequence shown here is derived from an EMBL/GenBank/DDBJ whole genome shotgun (WGS) entry which is preliminary data.</text>
</comment>
<gene>
    <name evidence="6" type="ORF">RJ639_029425</name>
</gene>
<evidence type="ECO:0000259" key="5">
    <source>
        <dbReference type="Pfam" id="PF02892"/>
    </source>
</evidence>
<accession>A0AA88S4V3</accession>
<name>A0AA88S4V3_9ASTE</name>
<feature type="non-terminal residue" evidence="6">
    <location>
        <position position="1"/>
    </location>
</feature>
<reference evidence="6" key="1">
    <citation type="submission" date="2022-12" db="EMBL/GenBank/DDBJ databases">
        <title>Draft genome assemblies for two species of Escallonia (Escalloniales).</title>
        <authorList>
            <person name="Chanderbali A."/>
            <person name="Dervinis C."/>
            <person name="Anghel I."/>
            <person name="Soltis D."/>
            <person name="Soltis P."/>
            <person name="Zapata F."/>
        </authorList>
    </citation>
    <scope>NUCLEOTIDE SEQUENCE</scope>
    <source>
        <strain evidence="6">UCBG64.0493</strain>
        <tissue evidence="6">Leaf</tissue>
    </source>
</reference>
<dbReference type="InterPro" id="IPR003656">
    <property type="entry name" value="Znf_BED"/>
</dbReference>
<keyword evidence="3" id="KW-0862">Zinc</keyword>
<evidence type="ECO:0000256" key="2">
    <source>
        <dbReference type="ARBA" id="ARBA00022771"/>
    </source>
</evidence>
<sequence>KEKKNLINFDQLSAYGATFSFNPSVQLRLLTCYAFHMVDDAGAVGAGGSGNSCPLPPRPPKRKKETSTREPSQVWDHFQKIKRNTPSEPDPEIIICKYCSKRYGYTGANGTMNDGGVVKDVVDKVKENLVRLFEQ</sequence>
<proteinExistence type="predicted"/>
<dbReference type="AlphaFoldDB" id="A0AA88S4V3"/>
<dbReference type="GO" id="GO:0008270">
    <property type="term" value="F:zinc ion binding"/>
    <property type="evidence" value="ECO:0007669"/>
    <property type="project" value="UniProtKB-KW"/>
</dbReference>
<evidence type="ECO:0000256" key="4">
    <source>
        <dbReference type="SAM" id="MobiDB-lite"/>
    </source>
</evidence>
<dbReference type="EMBL" id="JAVXUP010005541">
    <property type="protein sequence ID" value="KAK2996113.1"/>
    <property type="molecule type" value="Genomic_DNA"/>
</dbReference>
<keyword evidence="2" id="KW-0863">Zinc-finger</keyword>
<evidence type="ECO:0000256" key="3">
    <source>
        <dbReference type="ARBA" id="ARBA00022833"/>
    </source>
</evidence>
<evidence type="ECO:0000256" key="1">
    <source>
        <dbReference type="ARBA" id="ARBA00022723"/>
    </source>
</evidence>
<dbReference type="GO" id="GO:0003677">
    <property type="term" value="F:DNA binding"/>
    <property type="evidence" value="ECO:0007669"/>
    <property type="project" value="InterPro"/>
</dbReference>
<dbReference type="InterPro" id="IPR036236">
    <property type="entry name" value="Znf_C2H2_sf"/>
</dbReference>
<protein>
    <recommendedName>
        <fullName evidence="5">BED-type domain-containing protein</fullName>
    </recommendedName>
</protein>